<keyword evidence="4" id="KW-1185">Reference proteome</keyword>
<feature type="transmembrane region" description="Helical" evidence="1">
    <location>
        <begin position="164"/>
        <end position="194"/>
    </location>
</feature>
<dbReference type="Pfam" id="PF06750">
    <property type="entry name" value="A24_N_bact"/>
    <property type="match status" value="1"/>
</dbReference>
<dbReference type="PANTHER" id="PTHR30487">
    <property type="entry name" value="TYPE 4 PREPILIN-LIKE PROTEINS LEADER PEPTIDE-PROCESSING ENZYME"/>
    <property type="match status" value="1"/>
</dbReference>
<feature type="transmembrane region" description="Helical" evidence="1">
    <location>
        <begin position="135"/>
        <end position="152"/>
    </location>
</feature>
<keyword evidence="1" id="KW-0472">Membrane</keyword>
<organism evidence="3 4">
    <name type="scientific">Fructobacillus papyrifericola</name>
    <dbReference type="NCBI Taxonomy" id="2713172"/>
    <lineage>
        <taxon>Bacteria</taxon>
        <taxon>Bacillati</taxon>
        <taxon>Bacillota</taxon>
        <taxon>Bacilli</taxon>
        <taxon>Lactobacillales</taxon>
        <taxon>Lactobacillaceae</taxon>
        <taxon>Fructobacillus</taxon>
    </lineage>
</organism>
<accession>A0ABS5QU98</accession>
<feature type="domain" description="Prepilin peptidase A24 N-terminal" evidence="2">
    <location>
        <begin position="15"/>
        <end position="87"/>
    </location>
</feature>
<dbReference type="PANTHER" id="PTHR30487:SF0">
    <property type="entry name" value="PREPILIN LEADER PEPTIDASE_N-METHYLTRANSFERASE-RELATED"/>
    <property type="match status" value="1"/>
</dbReference>
<evidence type="ECO:0000313" key="4">
    <source>
        <dbReference type="Proteomes" id="UP000735205"/>
    </source>
</evidence>
<dbReference type="RefSeq" id="WP_213793318.1">
    <property type="nucleotide sequence ID" value="NZ_JAAMFJ010000007.1"/>
</dbReference>
<dbReference type="Proteomes" id="UP000735205">
    <property type="component" value="Unassembled WGS sequence"/>
</dbReference>
<feature type="transmembrane region" description="Helical" evidence="1">
    <location>
        <begin position="200"/>
        <end position="218"/>
    </location>
</feature>
<sequence>MTFLLYFLLQSTLASTILCLADRAIHQRPLFSTRSHCFSCGHNLSWYELIPFLSALFLRFRCANCQQAFGSLGECFLFELLFPLVMASLPFDFQTPYLLAYPLLFLAREDSQGMAAHTDFVWVIDSLLLIFQPPAFNWPLVLLFLLLLFFVLQESLGLGDLPVFLLSFLVFDLHHVLFLLFLASTSGLFAFFQYQHKKMPMIPFLLFSWLFTLLVFRFK</sequence>
<dbReference type="InterPro" id="IPR050882">
    <property type="entry name" value="Prepilin_peptidase/N-MTase"/>
</dbReference>
<evidence type="ECO:0000313" key="3">
    <source>
        <dbReference type="EMBL" id="MBS9336759.1"/>
    </source>
</evidence>
<proteinExistence type="predicted"/>
<dbReference type="InterPro" id="IPR010627">
    <property type="entry name" value="Prepilin_pept_A24_N"/>
</dbReference>
<reference evidence="3 4" key="1">
    <citation type="submission" date="2020-02" db="EMBL/GenBank/DDBJ databases">
        <title>Fructobacillus sp. isolated from paper mulberry of Taiwan.</title>
        <authorList>
            <person name="Lin S.-T."/>
        </authorList>
    </citation>
    <scope>NUCLEOTIDE SEQUENCE [LARGE SCALE GENOMIC DNA]</scope>
    <source>
        <strain evidence="3 4">M1-21</strain>
    </source>
</reference>
<feature type="transmembrane region" description="Helical" evidence="1">
    <location>
        <begin position="69"/>
        <end position="91"/>
    </location>
</feature>
<name>A0ABS5QU98_9LACO</name>
<evidence type="ECO:0000259" key="2">
    <source>
        <dbReference type="Pfam" id="PF06750"/>
    </source>
</evidence>
<evidence type="ECO:0000256" key="1">
    <source>
        <dbReference type="SAM" id="Phobius"/>
    </source>
</evidence>
<dbReference type="EMBL" id="JAAMFJ010000007">
    <property type="protein sequence ID" value="MBS9336759.1"/>
    <property type="molecule type" value="Genomic_DNA"/>
</dbReference>
<comment type="caution">
    <text evidence="3">The sequence shown here is derived from an EMBL/GenBank/DDBJ whole genome shotgun (WGS) entry which is preliminary data.</text>
</comment>
<protein>
    <submittedName>
        <fullName evidence="3">Prepilin peptidase</fullName>
    </submittedName>
</protein>
<keyword evidence="1" id="KW-0812">Transmembrane</keyword>
<gene>
    <name evidence="3" type="ORF">G6R28_05895</name>
</gene>
<keyword evidence="1" id="KW-1133">Transmembrane helix</keyword>